<evidence type="ECO:0000256" key="5">
    <source>
        <dbReference type="ARBA" id="ARBA00022862"/>
    </source>
</evidence>
<reference evidence="10 11" key="1">
    <citation type="submission" date="2016-11" db="EMBL/GenBank/DDBJ databases">
        <authorList>
            <person name="Jaros S."/>
            <person name="Januszkiewicz K."/>
            <person name="Wedrychowicz H."/>
        </authorList>
    </citation>
    <scope>NUCLEOTIDE SEQUENCE [LARGE SCALE GENOMIC DNA]</scope>
    <source>
        <strain evidence="10 11">DSM 19557</strain>
    </source>
</reference>
<dbReference type="GO" id="GO:0005524">
    <property type="term" value="F:ATP binding"/>
    <property type="evidence" value="ECO:0007669"/>
    <property type="project" value="UniProtKB-KW"/>
</dbReference>
<evidence type="ECO:0000313" key="10">
    <source>
        <dbReference type="EMBL" id="SHK53251.1"/>
    </source>
</evidence>
<evidence type="ECO:0000313" key="11">
    <source>
        <dbReference type="Proteomes" id="UP000189810"/>
    </source>
</evidence>
<dbReference type="Gene3D" id="3.90.1530.10">
    <property type="entry name" value="Conserved hypothetical protein from pyrococcus furiosus pfu- 392566-001, ParB domain"/>
    <property type="match status" value="1"/>
</dbReference>
<dbReference type="OrthoDB" id="9771335at2"/>
<keyword evidence="4" id="KW-0067">ATP-binding</keyword>
<dbReference type="AlphaFoldDB" id="A0A1M6T8D1"/>
<evidence type="ECO:0000256" key="6">
    <source>
        <dbReference type="ARBA" id="ARBA00023002"/>
    </source>
</evidence>
<sequence length="256" mass="29707">MKEIVTFIEPVRNRELKLAYFNVAELDVPPFQRDVSPSLVKSLEKAIEKLGFLVPIVVVPVEGKFYVIDGRHRLEAVKSLGISEILAVVVDPSYYHYILELNTEKPPNVKDKSKQAYRLYVDLLKENPTMVEEDITTYVEEPYYITLGFAIEEIDPKFPAGFYDEFLSKIDNFLYRPLEEAVEERRRRAKAVYELNQVVNEKFEELALDNALLKGEIVRKGVQKAFGVRVRVIDEEFYRAIERLKEAVRSLEAQDL</sequence>
<dbReference type="EMBL" id="LT670846">
    <property type="protein sequence ID" value="SHK53251.1"/>
    <property type="molecule type" value="Genomic_DNA"/>
</dbReference>
<dbReference type="PANTHER" id="PTHR21348:SF2">
    <property type="entry name" value="SULFIREDOXIN-1"/>
    <property type="match status" value="1"/>
</dbReference>
<evidence type="ECO:0000259" key="9">
    <source>
        <dbReference type="SMART" id="SM00470"/>
    </source>
</evidence>
<keyword evidence="7" id="KW-1015">Disulfide bond</keyword>
<dbReference type="InterPro" id="IPR016692">
    <property type="entry name" value="Sulfiredoxin"/>
</dbReference>
<dbReference type="STRING" id="381751.SAMN05444391_1345"/>
<dbReference type="RefSeq" id="WP_079654439.1">
    <property type="nucleotide sequence ID" value="NZ_LT670846.1"/>
</dbReference>
<dbReference type="EC" id="1.8.98.2" evidence="2"/>
<dbReference type="InterPro" id="IPR003115">
    <property type="entry name" value="ParB_N"/>
</dbReference>
<protein>
    <recommendedName>
        <fullName evidence="2">sulfiredoxin</fullName>
        <ecNumber evidence="2">1.8.98.2</ecNumber>
    </recommendedName>
</protein>
<organism evidence="10 11">
    <name type="scientific">Thermocrinis minervae</name>
    <dbReference type="NCBI Taxonomy" id="381751"/>
    <lineage>
        <taxon>Bacteria</taxon>
        <taxon>Pseudomonadati</taxon>
        <taxon>Aquificota</taxon>
        <taxon>Aquificia</taxon>
        <taxon>Aquificales</taxon>
        <taxon>Aquificaceae</taxon>
        <taxon>Thermocrinis</taxon>
    </lineage>
</organism>
<dbReference type="GO" id="GO:0032542">
    <property type="term" value="F:sulfiredoxin activity"/>
    <property type="evidence" value="ECO:0007669"/>
    <property type="project" value="UniProtKB-EC"/>
</dbReference>
<dbReference type="Pfam" id="PF02195">
    <property type="entry name" value="ParB_N"/>
    <property type="match status" value="1"/>
</dbReference>
<accession>A0A1M6T8D1</accession>
<evidence type="ECO:0000256" key="8">
    <source>
        <dbReference type="ARBA" id="ARBA00047514"/>
    </source>
</evidence>
<dbReference type="CDD" id="cd16387">
    <property type="entry name" value="ParB_N_Srx"/>
    <property type="match status" value="1"/>
</dbReference>
<keyword evidence="6" id="KW-0560">Oxidoreductase</keyword>
<evidence type="ECO:0000256" key="1">
    <source>
        <dbReference type="ARBA" id="ARBA00009609"/>
    </source>
</evidence>
<dbReference type="SMART" id="SM00470">
    <property type="entry name" value="ParB"/>
    <property type="match status" value="1"/>
</dbReference>
<gene>
    <name evidence="10" type="ORF">SAMN05444391_1345</name>
</gene>
<evidence type="ECO:0000256" key="7">
    <source>
        <dbReference type="ARBA" id="ARBA00023157"/>
    </source>
</evidence>
<dbReference type="InterPro" id="IPR036086">
    <property type="entry name" value="ParB/Sulfiredoxin_sf"/>
</dbReference>
<evidence type="ECO:0000256" key="4">
    <source>
        <dbReference type="ARBA" id="ARBA00022840"/>
    </source>
</evidence>
<feature type="domain" description="ParB-like N-terminal" evidence="9">
    <location>
        <begin position="19"/>
        <end position="107"/>
    </location>
</feature>
<dbReference type="Proteomes" id="UP000189810">
    <property type="component" value="Chromosome I"/>
</dbReference>
<keyword evidence="11" id="KW-1185">Reference proteome</keyword>
<keyword evidence="5" id="KW-0049">Antioxidant</keyword>
<evidence type="ECO:0000256" key="3">
    <source>
        <dbReference type="ARBA" id="ARBA00022741"/>
    </source>
</evidence>
<name>A0A1M6T8D1_9AQUI</name>
<evidence type="ECO:0000256" key="2">
    <source>
        <dbReference type="ARBA" id="ARBA00013055"/>
    </source>
</evidence>
<proteinExistence type="inferred from homology"/>
<keyword evidence="3" id="KW-0547">Nucleotide-binding</keyword>
<comment type="catalytic activity">
    <reaction evidence="8">
        <text>S-hydroxy-S-oxy-L-cysteinyl-[peroxiredoxin] + [protein]-dithiol + ATP = S-hydroxy-L-cysteinyl-[peroxiredoxin] + [protein]-disulfide + ADP + phosphate</text>
        <dbReference type="Rhea" id="RHEA:17545"/>
        <dbReference type="Rhea" id="RHEA-COMP:10593"/>
        <dbReference type="Rhea" id="RHEA-COMP:10594"/>
        <dbReference type="Rhea" id="RHEA-COMP:13681"/>
        <dbReference type="Rhea" id="RHEA-COMP:17976"/>
        <dbReference type="ChEBI" id="CHEBI:29950"/>
        <dbReference type="ChEBI" id="CHEBI:30616"/>
        <dbReference type="ChEBI" id="CHEBI:43474"/>
        <dbReference type="ChEBI" id="CHEBI:50058"/>
        <dbReference type="ChEBI" id="CHEBI:61973"/>
        <dbReference type="ChEBI" id="CHEBI:61974"/>
        <dbReference type="ChEBI" id="CHEBI:456216"/>
        <dbReference type="EC" id="1.8.98.2"/>
    </reaction>
</comment>
<comment type="similarity">
    <text evidence="1">Belongs to the sulfiredoxin family.</text>
</comment>
<dbReference type="SUPFAM" id="SSF110849">
    <property type="entry name" value="ParB/Sulfiredoxin"/>
    <property type="match status" value="1"/>
</dbReference>
<dbReference type="PANTHER" id="PTHR21348">
    <property type="match status" value="1"/>
</dbReference>